<sequence>MNEDEFVKQIQYVQKRMTELQKNASKLPLHQQSRLTKALENLSYAMRDLQVAEETIRLLLSAVQQSKDSIIITTAKLDPPGPEIVFVNPAFSQMTGYEIEEVLGKTPRLLQGPKTDRSVLDDLRKHLSEAIPFHGEAINYHKDGTEYYVEWNISPICNVNQTITHFIAIQRDITARKRMEEERESLLSREQANRAEAEAANRIKDEFLAMLSHELRTPLTPILGWSRLLQTNKLPEAKLQQAMASIEEHAKRQAKLIDDLLDLSRIVRGKLTLNLTSVTLIVPLAAALETVRLAAEAKSIRIKTVLESTVEPVMGDADRLQQVFWNLLSNAIKFTSEGGSIIVELQRVNRYAHITVSDTGQGIHPDFLPFVFDRFRQEDSSITRQFGGLGLGLAISRQLVEAHGGTIVVESLGVGKGTTFTIKLPLIKAPQQTHSNPKKPPLFLDLSNIKVLVVEDDAGTREFITFALEQYGANVNAVGSATEALEVLAQSKPNILIIDIGMSKVDGYTLLRQIRSMSQEQGGQIPAIALTAYVGENNRQQALAAGFQMHVPKPVEPAEIAVVIDQLLGKKQ</sequence>
<dbReference type="SMART" id="SM00448">
    <property type="entry name" value="REC"/>
    <property type="match status" value="1"/>
</dbReference>
<dbReference type="EMBL" id="JHEG04000001">
    <property type="protein sequence ID" value="KAF3887897.1"/>
    <property type="molecule type" value="Genomic_DNA"/>
</dbReference>
<dbReference type="Pfam" id="PF02518">
    <property type="entry name" value="HATPase_c"/>
    <property type="match status" value="1"/>
</dbReference>
<comment type="caution">
    <text evidence="14">The sequence shown here is derived from an EMBL/GenBank/DDBJ whole genome shotgun (WGS) entry which is preliminary data.</text>
</comment>
<dbReference type="FunFam" id="1.10.287.130:FF:000001">
    <property type="entry name" value="Two-component sensor histidine kinase"/>
    <property type="match status" value="1"/>
</dbReference>
<dbReference type="Gene3D" id="3.40.50.2300">
    <property type="match status" value="1"/>
</dbReference>
<dbReference type="Gene3D" id="3.30.565.10">
    <property type="entry name" value="Histidine kinase-like ATPase, C-terminal domain"/>
    <property type="match status" value="1"/>
</dbReference>
<name>A0A8S9T7D0_9CYAN</name>
<dbReference type="FunFam" id="3.30.565.10:FF:000010">
    <property type="entry name" value="Sensor histidine kinase RcsC"/>
    <property type="match status" value="1"/>
</dbReference>
<dbReference type="Pfam" id="PF00512">
    <property type="entry name" value="HisKA"/>
    <property type="match status" value="1"/>
</dbReference>
<dbReference type="InterPro" id="IPR003594">
    <property type="entry name" value="HATPase_dom"/>
</dbReference>
<feature type="modified residue" description="4-aspartylphosphate" evidence="9">
    <location>
        <position position="499"/>
    </location>
</feature>
<comment type="similarity">
    <text evidence="2">In the N-terminal section; belongs to the phytochrome family.</text>
</comment>
<dbReference type="SUPFAM" id="SSF52172">
    <property type="entry name" value="CheY-like"/>
    <property type="match status" value="1"/>
</dbReference>
<feature type="domain" description="PAC" evidence="13">
    <location>
        <begin position="133"/>
        <end position="185"/>
    </location>
</feature>
<dbReference type="PROSITE" id="PS50110">
    <property type="entry name" value="RESPONSE_REGULATORY"/>
    <property type="match status" value="1"/>
</dbReference>
<dbReference type="InterPro" id="IPR035965">
    <property type="entry name" value="PAS-like_dom_sf"/>
</dbReference>
<dbReference type="AlphaFoldDB" id="A0A8S9T7D0"/>
<dbReference type="CDD" id="cd17580">
    <property type="entry name" value="REC_2_DhkD-like"/>
    <property type="match status" value="1"/>
</dbReference>
<evidence type="ECO:0000256" key="8">
    <source>
        <dbReference type="ARBA" id="ARBA00074306"/>
    </source>
</evidence>
<feature type="domain" description="Histidine kinase" evidence="10">
    <location>
        <begin position="210"/>
        <end position="428"/>
    </location>
</feature>
<dbReference type="PROSITE" id="PS50112">
    <property type="entry name" value="PAS"/>
    <property type="match status" value="1"/>
</dbReference>
<dbReference type="PANTHER" id="PTHR43547">
    <property type="entry name" value="TWO-COMPONENT HISTIDINE KINASE"/>
    <property type="match status" value="1"/>
</dbReference>
<dbReference type="InterPro" id="IPR001789">
    <property type="entry name" value="Sig_transdc_resp-reg_receiver"/>
</dbReference>
<evidence type="ECO:0000259" key="13">
    <source>
        <dbReference type="PROSITE" id="PS50113"/>
    </source>
</evidence>
<dbReference type="SMART" id="SM00091">
    <property type="entry name" value="PAS"/>
    <property type="match status" value="1"/>
</dbReference>
<keyword evidence="6" id="KW-0418">Kinase</keyword>
<evidence type="ECO:0000256" key="4">
    <source>
        <dbReference type="ARBA" id="ARBA00022553"/>
    </source>
</evidence>
<dbReference type="RefSeq" id="WP_050045291.1">
    <property type="nucleotide sequence ID" value="NZ_JHEG04000001.1"/>
</dbReference>
<dbReference type="InterPro" id="IPR036097">
    <property type="entry name" value="HisK_dim/P_sf"/>
</dbReference>
<feature type="domain" description="PAS" evidence="12">
    <location>
        <begin position="77"/>
        <end position="130"/>
    </location>
</feature>
<keyword evidence="15" id="KW-1185">Reference proteome</keyword>
<dbReference type="InterPro" id="IPR001610">
    <property type="entry name" value="PAC"/>
</dbReference>
<dbReference type="SMART" id="SM00086">
    <property type="entry name" value="PAC"/>
    <property type="match status" value="1"/>
</dbReference>
<evidence type="ECO:0000256" key="1">
    <source>
        <dbReference type="ARBA" id="ARBA00000085"/>
    </source>
</evidence>
<dbReference type="NCBIfam" id="TIGR00229">
    <property type="entry name" value="sensory_box"/>
    <property type="match status" value="1"/>
</dbReference>
<evidence type="ECO:0000256" key="7">
    <source>
        <dbReference type="ARBA" id="ARBA00023012"/>
    </source>
</evidence>
<dbReference type="Gene3D" id="1.10.287.130">
    <property type="match status" value="1"/>
</dbReference>
<keyword evidence="5" id="KW-0808">Transferase</keyword>
<dbReference type="InterPro" id="IPR003661">
    <property type="entry name" value="HisK_dim/P_dom"/>
</dbReference>
<dbReference type="Gene3D" id="3.30.450.20">
    <property type="entry name" value="PAS domain"/>
    <property type="match status" value="1"/>
</dbReference>
<dbReference type="PROSITE" id="PS50113">
    <property type="entry name" value="PAC"/>
    <property type="match status" value="1"/>
</dbReference>
<reference evidence="14" key="2">
    <citation type="submission" date="2019-11" db="EMBL/GenBank/DDBJ databases">
        <title>Improved Assembly of Tolypothrix boutellei genome.</title>
        <authorList>
            <person name="Sarangi A.N."/>
            <person name="Mukherjee M."/>
            <person name="Ghosh S."/>
            <person name="Singh D."/>
            <person name="Das A."/>
            <person name="Kant S."/>
            <person name="Prusty A."/>
            <person name="Tripathy S."/>
        </authorList>
    </citation>
    <scope>NUCLEOTIDE SEQUENCE</scope>
    <source>
        <strain evidence="14">VB521301</strain>
    </source>
</reference>
<evidence type="ECO:0000256" key="3">
    <source>
        <dbReference type="ARBA" id="ARBA00012438"/>
    </source>
</evidence>
<dbReference type="InterPro" id="IPR005467">
    <property type="entry name" value="His_kinase_dom"/>
</dbReference>
<dbReference type="OrthoDB" id="580816at2"/>
<dbReference type="PROSITE" id="PS50109">
    <property type="entry name" value="HIS_KIN"/>
    <property type="match status" value="1"/>
</dbReference>
<keyword evidence="7" id="KW-0902">Two-component regulatory system</keyword>
<dbReference type="PRINTS" id="PR00344">
    <property type="entry name" value="BCTRLSENSOR"/>
</dbReference>
<evidence type="ECO:0000313" key="14">
    <source>
        <dbReference type="EMBL" id="KAF3887897.1"/>
    </source>
</evidence>
<dbReference type="Proteomes" id="UP000029738">
    <property type="component" value="Unassembled WGS sequence"/>
</dbReference>
<dbReference type="InterPro" id="IPR000700">
    <property type="entry name" value="PAS-assoc_C"/>
</dbReference>
<dbReference type="Pfam" id="PF13426">
    <property type="entry name" value="PAS_9"/>
    <property type="match status" value="1"/>
</dbReference>
<dbReference type="CDD" id="cd00130">
    <property type="entry name" value="PAS"/>
    <property type="match status" value="1"/>
</dbReference>
<evidence type="ECO:0000259" key="12">
    <source>
        <dbReference type="PROSITE" id="PS50112"/>
    </source>
</evidence>
<evidence type="ECO:0000256" key="2">
    <source>
        <dbReference type="ARBA" id="ARBA00006402"/>
    </source>
</evidence>
<evidence type="ECO:0000259" key="10">
    <source>
        <dbReference type="PROSITE" id="PS50109"/>
    </source>
</evidence>
<dbReference type="SUPFAM" id="SSF47384">
    <property type="entry name" value="Homodimeric domain of signal transducing histidine kinase"/>
    <property type="match status" value="1"/>
</dbReference>
<comment type="catalytic activity">
    <reaction evidence="1">
        <text>ATP + protein L-histidine = ADP + protein N-phospho-L-histidine.</text>
        <dbReference type="EC" id="2.7.13.3"/>
    </reaction>
</comment>
<dbReference type="InterPro" id="IPR011006">
    <property type="entry name" value="CheY-like_superfamily"/>
</dbReference>
<evidence type="ECO:0000259" key="11">
    <source>
        <dbReference type="PROSITE" id="PS50110"/>
    </source>
</evidence>
<proteinExistence type="inferred from homology"/>
<dbReference type="SUPFAM" id="SSF55874">
    <property type="entry name" value="ATPase domain of HSP90 chaperone/DNA topoisomerase II/histidine kinase"/>
    <property type="match status" value="1"/>
</dbReference>
<feature type="domain" description="Response regulatory" evidence="11">
    <location>
        <begin position="450"/>
        <end position="568"/>
    </location>
</feature>
<dbReference type="InterPro" id="IPR036890">
    <property type="entry name" value="HATPase_C_sf"/>
</dbReference>
<dbReference type="SMART" id="SM00388">
    <property type="entry name" value="HisKA"/>
    <property type="match status" value="1"/>
</dbReference>
<accession>A0A8S9T7D0</accession>
<dbReference type="SUPFAM" id="SSF55785">
    <property type="entry name" value="PYP-like sensor domain (PAS domain)"/>
    <property type="match status" value="1"/>
</dbReference>
<keyword evidence="4 9" id="KW-0597">Phosphoprotein</keyword>
<evidence type="ECO:0000256" key="9">
    <source>
        <dbReference type="PROSITE-ProRule" id="PRU00169"/>
    </source>
</evidence>
<dbReference type="PANTHER" id="PTHR43547:SF2">
    <property type="entry name" value="HYBRID SIGNAL TRANSDUCTION HISTIDINE KINASE C"/>
    <property type="match status" value="1"/>
</dbReference>
<dbReference type="SMART" id="SM00387">
    <property type="entry name" value="HATPase_c"/>
    <property type="match status" value="1"/>
</dbReference>
<dbReference type="Pfam" id="PF00072">
    <property type="entry name" value="Response_reg"/>
    <property type="match status" value="1"/>
</dbReference>
<gene>
    <name evidence="14" type="ORF">DA73_0400022185</name>
</gene>
<dbReference type="EC" id="2.7.13.3" evidence="3"/>
<organism evidence="14 15">
    <name type="scientific">Tolypothrix bouteillei VB521301</name>
    <dbReference type="NCBI Taxonomy" id="1479485"/>
    <lineage>
        <taxon>Bacteria</taxon>
        <taxon>Bacillati</taxon>
        <taxon>Cyanobacteriota</taxon>
        <taxon>Cyanophyceae</taxon>
        <taxon>Nostocales</taxon>
        <taxon>Tolypothrichaceae</taxon>
        <taxon>Tolypothrix</taxon>
    </lineage>
</organism>
<dbReference type="CDD" id="cd00082">
    <property type="entry name" value="HisKA"/>
    <property type="match status" value="1"/>
</dbReference>
<dbReference type="InterPro" id="IPR004358">
    <property type="entry name" value="Sig_transdc_His_kin-like_C"/>
</dbReference>
<dbReference type="InterPro" id="IPR000014">
    <property type="entry name" value="PAS"/>
</dbReference>
<dbReference type="GO" id="GO:0000155">
    <property type="term" value="F:phosphorelay sensor kinase activity"/>
    <property type="evidence" value="ECO:0007669"/>
    <property type="project" value="InterPro"/>
</dbReference>
<evidence type="ECO:0000313" key="15">
    <source>
        <dbReference type="Proteomes" id="UP000029738"/>
    </source>
</evidence>
<dbReference type="CDD" id="cd16922">
    <property type="entry name" value="HATPase_EvgS-ArcB-TorS-like"/>
    <property type="match status" value="1"/>
</dbReference>
<reference evidence="14" key="1">
    <citation type="journal article" date="2015" name="Genome Announc.">
        <title>Draft Genome Sequence of Tolypothrix boutellei Strain VB521301.</title>
        <authorList>
            <person name="Chandrababunaidu M.M."/>
            <person name="Singh D."/>
            <person name="Sen D."/>
            <person name="Bhan S."/>
            <person name="Das S."/>
            <person name="Gupta A."/>
            <person name="Adhikary S.P."/>
            <person name="Tripathy S."/>
        </authorList>
    </citation>
    <scope>NUCLEOTIDE SEQUENCE</scope>
    <source>
        <strain evidence="14">VB521301</strain>
    </source>
</reference>
<evidence type="ECO:0000256" key="6">
    <source>
        <dbReference type="ARBA" id="ARBA00022777"/>
    </source>
</evidence>
<evidence type="ECO:0000256" key="5">
    <source>
        <dbReference type="ARBA" id="ARBA00022679"/>
    </source>
</evidence>
<protein>
    <recommendedName>
        <fullName evidence="8">Circadian input-output histidine kinase CikA</fullName>
        <ecNumber evidence="3">2.7.13.3</ecNumber>
    </recommendedName>
</protein>